<dbReference type="SUPFAM" id="SSF55785">
    <property type="entry name" value="PYP-like sensor domain (PAS domain)"/>
    <property type="match status" value="1"/>
</dbReference>
<keyword evidence="6" id="KW-1185">Reference proteome</keyword>
<dbReference type="InterPro" id="IPR035965">
    <property type="entry name" value="PAS-like_dom_sf"/>
</dbReference>
<keyword evidence="4" id="KW-0539">Nucleus</keyword>
<gene>
    <name evidence="7" type="primary">LOC107123082</name>
</gene>
<dbReference type="GeneID" id="107123082"/>
<evidence type="ECO:0000256" key="2">
    <source>
        <dbReference type="ARBA" id="ARBA00023015"/>
    </source>
</evidence>
<feature type="domain" description="PAS" evidence="5">
    <location>
        <begin position="96"/>
        <end position="124"/>
    </location>
</feature>
<evidence type="ECO:0000313" key="6">
    <source>
        <dbReference type="Proteomes" id="UP000694871"/>
    </source>
</evidence>
<proteinExistence type="predicted"/>
<name>A0ABM1L707_GEKJA</name>
<dbReference type="PANTHER" id="PTHR23043:SF37">
    <property type="entry name" value="NPAS4 PROTEIN"/>
    <property type="match status" value="1"/>
</dbReference>
<keyword evidence="3" id="KW-0804">Transcription</keyword>
<comment type="subcellular location">
    <subcellularLocation>
        <location evidence="1">Nucleus</location>
    </subcellularLocation>
</comment>
<dbReference type="Gene3D" id="3.30.450.20">
    <property type="entry name" value="PAS domain"/>
    <property type="match status" value="1"/>
</dbReference>
<dbReference type="Pfam" id="PF14598">
    <property type="entry name" value="PAS_11"/>
    <property type="match status" value="1"/>
</dbReference>
<sequence>MQEKLCFAQQQPGTEIEVIIEMRTSRALRARYGGSCCVALRGRFLSLDPQLTSSSPILTFVAFCTPVAHLPENGDHTSQKLSFQSLHTLDMKTAEVTESVIYHLGYHKEELINQSWYRLLHPEDICSGAELHKALGESCPLNREGAGRNMFH</sequence>
<evidence type="ECO:0000313" key="7">
    <source>
        <dbReference type="RefSeq" id="XP_015281744.1"/>
    </source>
</evidence>
<evidence type="ECO:0000256" key="1">
    <source>
        <dbReference type="ARBA" id="ARBA00004123"/>
    </source>
</evidence>
<evidence type="ECO:0000259" key="5">
    <source>
        <dbReference type="PROSITE" id="PS50112"/>
    </source>
</evidence>
<protein>
    <submittedName>
        <fullName evidence="7">Neuronal PAS domain-containing protein 4-like</fullName>
    </submittedName>
</protein>
<organism evidence="6 7">
    <name type="scientific">Gekko japonicus</name>
    <name type="common">Schlegel's Japanese gecko</name>
    <dbReference type="NCBI Taxonomy" id="146911"/>
    <lineage>
        <taxon>Eukaryota</taxon>
        <taxon>Metazoa</taxon>
        <taxon>Chordata</taxon>
        <taxon>Craniata</taxon>
        <taxon>Vertebrata</taxon>
        <taxon>Euteleostomi</taxon>
        <taxon>Lepidosauria</taxon>
        <taxon>Squamata</taxon>
        <taxon>Bifurcata</taxon>
        <taxon>Gekkota</taxon>
        <taxon>Gekkonidae</taxon>
        <taxon>Gekkoninae</taxon>
        <taxon>Gekko</taxon>
    </lineage>
</organism>
<evidence type="ECO:0000256" key="4">
    <source>
        <dbReference type="ARBA" id="ARBA00023242"/>
    </source>
</evidence>
<dbReference type="InterPro" id="IPR000014">
    <property type="entry name" value="PAS"/>
</dbReference>
<dbReference type="RefSeq" id="XP_015281744.1">
    <property type="nucleotide sequence ID" value="XM_015426258.1"/>
</dbReference>
<dbReference type="PANTHER" id="PTHR23043">
    <property type="entry name" value="HYPOXIA-INDUCIBLE FACTOR 1 ALPHA"/>
    <property type="match status" value="1"/>
</dbReference>
<dbReference type="Proteomes" id="UP000694871">
    <property type="component" value="Unplaced"/>
</dbReference>
<keyword evidence="2" id="KW-0805">Transcription regulation</keyword>
<accession>A0ABM1L707</accession>
<evidence type="ECO:0000256" key="3">
    <source>
        <dbReference type="ARBA" id="ARBA00023163"/>
    </source>
</evidence>
<reference evidence="7" key="1">
    <citation type="submission" date="2025-08" db="UniProtKB">
        <authorList>
            <consortium name="RefSeq"/>
        </authorList>
    </citation>
    <scope>IDENTIFICATION</scope>
</reference>
<dbReference type="PROSITE" id="PS50112">
    <property type="entry name" value="PAS"/>
    <property type="match status" value="1"/>
</dbReference>
<dbReference type="CDD" id="cd00130">
    <property type="entry name" value="PAS"/>
    <property type="match status" value="1"/>
</dbReference>